<keyword evidence="2" id="KW-0805">Transcription regulation</keyword>
<dbReference type="SMART" id="SM00529">
    <property type="entry name" value="HTH_DTXR"/>
    <property type="match status" value="1"/>
</dbReference>
<comment type="similarity">
    <text evidence="1">Belongs to the DtxR/MntR family.</text>
</comment>
<dbReference type="InterPro" id="IPR022687">
    <property type="entry name" value="HTH_DTXR"/>
</dbReference>
<sequence length="148" mass="17227">MPGSRAEDYIEAIHTLSMEKGFAKVMEISELLNVKPATVSEMLEKLSKMGYVEYRKRSHVKLTEKGIRKAMRLKEKRNILTKFLKTLGVSEDVAERDACALEHVLHPETLRQLRNFVRFVESSPAVNPRWLEHFREFCRTGKHPCSQR</sequence>
<evidence type="ECO:0000256" key="4">
    <source>
        <dbReference type="ARBA" id="ARBA00023163"/>
    </source>
</evidence>
<dbReference type="InterPro" id="IPR050536">
    <property type="entry name" value="DtxR_MntR_Metal-Reg"/>
</dbReference>
<protein>
    <submittedName>
        <fullName evidence="6">Metal-dependent transcriptional regulator</fullName>
    </submittedName>
</protein>
<dbReference type="PROSITE" id="PS50944">
    <property type="entry name" value="HTH_DTXR"/>
    <property type="match status" value="1"/>
</dbReference>
<dbReference type="GO" id="GO:0046914">
    <property type="term" value="F:transition metal ion binding"/>
    <property type="evidence" value="ECO:0007669"/>
    <property type="project" value="InterPro"/>
</dbReference>
<evidence type="ECO:0000313" key="6">
    <source>
        <dbReference type="EMBL" id="HFW31494.1"/>
    </source>
</evidence>
<proteinExistence type="inferred from homology"/>
<dbReference type="AlphaFoldDB" id="A0A7C3M8A5"/>
<dbReference type="InterPro" id="IPR001367">
    <property type="entry name" value="Fe_dep_repressor"/>
</dbReference>
<dbReference type="GO" id="GO:0046983">
    <property type="term" value="F:protein dimerization activity"/>
    <property type="evidence" value="ECO:0007669"/>
    <property type="project" value="InterPro"/>
</dbReference>
<name>A0A7C3M8A5_ARCFL</name>
<dbReference type="Pfam" id="PF02742">
    <property type="entry name" value="Fe_dep_repr_C"/>
    <property type="match status" value="1"/>
</dbReference>
<evidence type="ECO:0000256" key="1">
    <source>
        <dbReference type="ARBA" id="ARBA00007871"/>
    </source>
</evidence>
<evidence type="ECO:0000256" key="2">
    <source>
        <dbReference type="ARBA" id="ARBA00023015"/>
    </source>
</evidence>
<reference evidence="6" key="1">
    <citation type="journal article" date="2020" name="mSystems">
        <title>Genome- and Community-Level Interaction Insights into Carbon Utilization and Element Cycling Functions of Hydrothermarchaeota in Hydrothermal Sediment.</title>
        <authorList>
            <person name="Zhou Z."/>
            <person name="Liu Y."/>
            <person name="Xu W."/>
            <person name="Pan J."/>
            <person name="Luo Z.H."/>
            <person name="Li M."/>
        </authorList>
    </citation>
    <scope>NUCLEOTIDE SEQUENCE [LARGE SCALE GENOMIC DNA]</scope>
    <source>
        <strain evidence="6">SpSt-87</strain>
    </source>
</reference>
<accession>A0A7C3M8A5</accession>
<dbReference type="EMBL" id="DTLB01000005">
    <property type="protein sequence ID" value="HFW31494.1"/>
    <property type="molecule type" value="Genomic_DNA"/>
</dbReference>
<keyword evidence="4" id="KW-0804">Transcription</keyword>
<keyword evidence="3" id="KW-0238">DNA-binding</keyword>
<dbReference type="PANTHER" id="PTHR33238:SF7">
    <property type="entry name" value="IRON-DEPENDENT TRANSCRIPTIONAL REGULATOR"/>
    <property type="match status" value="1"/>
</dbReference>
<dbReference type="Gene3D" id="1.10.10.10">
    <property type="entry name" value="Winged helix-like DNA-binding domain superfamily/Winged helix DNA-binding domain"/>
    <property type="match status" value="1"/>
</dbReference>
<dbReference type="PANTHER" id="PTHR33238">
    <property type="entry name" value="IRON (METAL) DEPENDENT REPRESSOR, DTXR FAMILY"/>
    <property type="match status" value="1"/>
</dbReference>
<gene>
    <name evidence="6" type="ORF">ENW66_00865</name>
</gene>
<dbReference type="GO" id="GO:0003677">
    <property type="term" value="F:DNA binding"/>
    <property type="evidence" value="ECO:0007669"/>
    <property type="project" value="UniProtKB-KW"/>
</dbReference>
<dbReference type="Gene3D" id="1.10.60.10">
    <property type="entry name" value="Iron dependent repressor, metal binding and dimerisation domain"/>
    <property type="match status" value="1"/>
</dbReference>
<dbReference type="InterPro" id="IPR036388">
    <property type="entry name" value="WH-like_DNA-bd_sf"/>
</dbReference>
<evidence type="ECO:0000256" key="3">
    <source>
        <dbReference type="ARBA" id="ARBA00023125"/>
    </source>
</evidence>
<evidence type="ECO:0000259" key="5">
    <source>
        <dbReference type="PROSITE" id="PS50944"/>
    </source>
</evidence>
<dbReference type="SUPFAM" id="SSF46785">
    <property type="entry name" value="Winged helix' DNA-binding domain"/>
    <property type="match status" value="1"/>
</dbReference>
<feature type="domain" description="HTH dtxR-type" evidence="5">
    <location>
        <begin position="1"/>
        <end position="63"/>
    </location>
</feature>
<organism evidence="6">
    <name type="scientific">Archaeoglobus fulgidus</name>
    <dbReference type="NCBI Taxonomy" id="2234"/>
    <lineage>
        <taxon>Archaea</taxon>
        <taxon>Methanobacteriati</taxon>
        <taxon>Methanobacteriota</taxon>
        <taxon>Archaeoglobi</taxon>
        <taxon>Archaeoglobales</taxon>
        <taxon>Archaeoglobaceae</taxon>
        <taxon>Archaeoglobus</taxon>
    </lineage>
</organism>
<dbReference type="Pfam" id="PF01325">
    <property type="entry name" value="Fe_dep_repress"/>
    <property type="match status" value="1"/>
</dbReference>
<dbReference type="InterPro" id="IPR022689">
    <property type="entry name" value="Iron_dep_repressor"/>
</dbReference>
<dbReference type="GO" id="GO:0003700">
    <property type="term" value="F:DNA-binding transcription factor activity"/>
    <property type="evidence" value="ECO:0007669"/>
    <property type="project" value="InterPro"/>
</dbReference>
<dbReference type="InterPro" id="IPR036390">
    <property type="entry name" value="WH_DNA-bd_sf"/>
</dbReference>
<dbReference type="SUPFAM" id="SSF47979">
    <property type="entry name" value="Iron-dependent repressor protein, dimerization domain"/>
    <property type="match status" value="1"/>
</dbReference>
<dbReference type="InterPro" id="IPR036421">
    <property type="entry name" value="Fe_dep_repressor_sf"/>
</dbReference>
<comment type="caution">
    <text evidence="6">The sequence shown here is derived from an EMBL/GenBank/DDBJ whole genome shotgun (WGS) entry which is preliminary data.</text>
</comment>